<evidence type="ECO:0000313" key="2">
    <source>
        <dbReference type="Proteomes" id="UP000093523"/>
    </source>
</evidence>
<dbReference type="STRING" id="688.A6E04_06890"/>
<sequence length="72" mass="8388">MITAPTTQERLSWYYDAERKILKGQAVETADGEKLTRANLAHVRAEILRLEGQLNRSRQGGRRSMIRRNYLE</sequence>
<protein>
    <submittedName>
        <fullName evidence="1">Uncharacterized protein</fullName>
    </submittedName>
</protein>
<accession>A0A1B9NZQ8</accession>
<evidence type="ECO:0000313" key="1">
    <source>
        <dbReference type="EMBL" id="OCH21587.1"/>
    </source>
</evidence>
<dbReference type="EMBL" id="MAJU01000008">
    <property type="protein sequence ID" value="OCH21587.1"/>
    <property type="molecule type" value="Genomic_DNA"/>
</dbReference>
<dbReference type="AlphaFoldDB" id="A0A1B9NZQ8"/>
<dbReference type="OrthoDB" id="5825061at2"/>
<gene>
    <name evidence="1" type="ORF">A6E04_06890</name>
</gene>
<dbReference type="Proteomes" id="UP000093523">
    <property type="component" value="Unassembled WGS sequence"/>
</dbReference>
<proteinExistence type="predicted"/>
<organism evidence="1 2">
    <name type="scientific">Aliivibrio logei</name>
    <name type="common">Vibrio logei</name>
    <dbReference type="NCBI Taxonomy" id="688"/>
    <lineage>
        <taxon>Bacteria</taxon>
        <taxon>Pseudomonadati</taxon>
        <taxon>Pseudomonadota</taxon>
        <taxon>Gammaproteobacteria</taxon>
        <taxon>Vibrionales</taxon>
        <taxon>Vibrionaceae</taxon>
        <taxon>Aliivibrio</taxon>
    </lineage>
</organism>
<name>A0A1B9NZQ8_ALILO</name>
<dbReference type="RefSeq" id="WP_023603417.1">
    <property type="nucleotide sequence ID" value="NZ_CAWMPN010000008.1"/>
</dbReference>
<comment type="caution">
    <text evidence="1">The sequence shown here is derived from an EMBL/GenBank/DDBJ whole genome shotgun (WGS) entry which is preliminary data.</text>
</comment>
<reference evidence="1 2" key="1">
    <citation type="submission" date="2016-06" db="EMBL/GenBank/DDBJ databases">
        <authorList>
            <person name="Kjaerup R.B."/>
            <person name="Dalgaard T.S."/>
            <person name="Juul-Madsen H.R."/>
        </authorList>
    </citation>
    <scope>NUCLEOTIDE SEQUENCE [LARGE SCALE GENOMIC DNA]</scope>
    <source>
        <strain evidence="1 2">1S159</strain>
    </source>
</reference>